<dbReference type="EMBL" id="MK500406">
    <property type="protein sequence ID" value="QBK88970.1"/>
    <property type="molecule type" value="Genomic_DNA"/>
</dbReference>
<accession>A0A481Z158</accession>
<feature type="transmembrane region" description="Helical" evidence="1">
    <location>
        <begin position="6"/>
        <end position="24"/>
    </location>
</feature>
<keyword evidence="1" id="KW-0812">Transmembrane</keyword>
<evidence type="ECO:0000256" key="1">
    <source>
        <dbReference type="SAM" id="Phobius"/>
    </source>
</evidence>
<gene>
    <name evidence="2" type="ORF">LCMiAC02_00630</name>
</gene>
<evidence type="ECO:0000313" key="2">
    <source>
        <dbReference type="EMBL" id="QBK88970.1"/>
    </source>
</evidence>
<sequence length="68" mass="7956">MNITIIILLLLLFIGTIFIVINITKIKTQRQTQLSQTSPKVIYKYIPRTFEEEQEDPIPVSDVFETLF</sequence>
<organism evidence="2">
    <name type="scientific">Mimivirus LCMiAC02</name>
    <dbReference type="NCBI Taxonomy" id="2506609"/>
    <lineage>
        <taxon>Viruses</taxon>
        <taxon>Varidnaviria</taxon>
        <taxon>Bamfordvirae</taxon>
        <taxon>Nucleocytoviricota</taxon>
        <taxon>Megaviricetes</taxon>
        <taxon>Imitervirales</taxon>
        <taxon>Mimiviridae</taxon>
        <taxon>Klosneuvirinae</taxon>
    </lineage>
</organism>
<protein>
    <submittedName>
        <fullName evidence="2">Uncharacterized protein</fullName>
    </submittedName>
</protein>
<reference evidence="2" key="1">
    <citation type="journal article" date="2019" name="MBio">
        <title>Virus Genomes from Deep Sea Sediments Expand the Ocean Megavirome and Support Independent Origins of Viral Gigantism.</title>
        <authorList>
            <person name="Backstrom D."/>
            <person name="Yutin N."/>
            <person name="Jorgensen S.L."/>
            <person name="Dharamshi J."/>
            <person name="Homa F."/>
            <person name="Zaremba-Niedwiedzka K."/>
            <person name="Spang A."/>
            <person name="Wolf Y.I."/>
            <person name="Koonin E.V."/>
            <person name="Ettema T.J."/>
        </authorList>
    </citation>
    <scope>NUCLEOTIDE SEQUENCE</scope>
</reference>
<name>A0A481Z158_9VIRU</name>
<proteinExistence type="predicted"/>
<keyword evidence="1" id="KW-1133">Transmembrane helix</keyword>
<keyword evidence="1" id="KW-0472">Membrane</keyword>